<evidence type="ECO:0000256" key="1">
    <source>
        <dbReference type="SAM" id="MobiDB-lite"/>
    </source>
</evidence>
<dbReference type="EMBL" id="AGNL01015228">
    <property type="protein sequence ID" value="EJK66170.1"/>
    <property type="molecule type" value="Genomic_DNA"/>
</dbReference>
<evidence type="ECO:0000313" key="3">
    <source>
        <dbReference type="Proteomes" id="UP000266841"/>
    </source>
</evidence>
<comment type="caution">
    <text evidence="2">The sequence shown here is derived from an EMBL/GenBank/DDBJ whole genome shotgun (WGS) entry which is preliminary data.</text>
</comment>
<dbReference type="AlphaFoldDB" id="K0SLJ0"/>
<name>K0SLJ0_THAOC</name>
<feature type="non-terminal residue" evidence="2">
    <location>
        <position position="178"/>
    </location>
</feature>
<evidence type="ECO:0000313" key="2">
    <source>
        <dbReference type="EMBL" id="EJK66170.1"/>
    </source>
</evidence>
<sequence length="178" mass="18627">MLSRATRAGSVGVSNSTPASLLGLGASRNSSSETLASRRDLRPKGGGSSGADGSYTSSTAQWVEGRLKSRGVACLTAEAKHSLIARGGISSGSSRTGSASSGLSSCGLVGSRITLVAHAAHARKFRRRGEVFCVFRCNLYACVGNGQGWRVNHVLTLHCARVMSESRDRTNRTKGRSR</sequence>
<dbReference type="Proteomes" id="UP000266841">
    <property type="component" value="Unassembled WGS sequence"/>
</dbReference>
<feature type="region of interest" description="Disordered" evidence="1">
    <location>
        <begin position="22"/>
        <end position="56"/>
    </location>
</feature>
<reference evidence="2 3" key="1">
    <citation type="journal article" date="2012" name="Genome Biol.">
        <title>Genome and low-iron response of an oceanic diatom adapted to chronic iron limitation.</title>
        <authorList>
            <person name="Lommer M."/>
            <person name="Specht M."/>
            <person name="Roy A.S."/>
            <person name="Kraemer L."/>
            <person name="Andreson R."/>
            <person name="Gutowska M.A."/>
            <person name="Wolf J."/>
            <person name="Bergner S.V."/>
            <person name="Schilhabel M.B."/>
            <person name="Klostermeier U.C."/>
            <person name="Beiko R.G."/>
            <person name="Rosenstiel P."/>
            <person name="Hippler M."/>
            <person name="Laroche J."/>
        </authorList>
    </citation>
    <scope>NUCLEOTIDE SEQUENCE [LARGE SCALE GENOMIC DNA]</scope>
    <source>
        <strain evidence="2 3">CCMP1005</strain>
    </source>
</reference>
<organism evidence="2 3">
    <name type="scientific">Thalassiosira oceanica</name>
    <name type="common">Marine diatom</name>
    <dbReference type="NCBI Taxonomy" id="159749"/>
    <lineage>
        <taxon>Eukaryota</taxon>
        <taxon>Sar</taxon>
        <taxon>Stramenopiles</taxon>
        <taxon>Ochrophyta</taxon>
        <taxon>Bacillariophyta</taxon>
        <taxon>Coscinodiscophyceae</taxon>
        <taxon>Thalassiosirophycidae</taxon>
        <taxon>Thalassiosirales</taxon>
        <taxon>Thalassiosiraceae</taxon>
        <taxon>Thalassiosira</taxon>
    </lineage>
</organism>
<accession>K0SLJ0</accession>
<gene>
    <name evidence="2" type="ORF">THAOC_12923</name>
</gene>
<proteinExistence type="predicted"/>
<protein>
    <submittedName>
        <fullName evidence="2">Uncharacterized protein</fullName>
    </submittedName>
</protein>
<keyword evidence="3" id="KW-1185">Reference proteome</keyword>